<reference evidence="3 4" key="1">
    <citation type="journal article" date="2015" name="Genome Announc.">
        <title>Genome sequence and annotation of Trichoderma parareesei, the ancestor of the cellulase producer Trichoderma reesei.</title>
        <authorList>
            <person name="Yang D."/>
            <person name="Pomraning K."/>
            <person name="Kopchinskiy A."/>
            <person name="Karimi Aghcheh R."/>
            <person name="Atanasova L."/>
            <person name="Chenthamara K."/>
            <person name="Baker S.E."/>
            <person name="Zhang R."/>
            <person name="Shen Q."/>
            <person name="Freitag M."/>
            <person name="Kubicek C.P."/>
            <person name="Druzhinina I.S."/>
        </authorList>
    </citation>
    <scope>NUCLEOTIDE SEQUENCE [LARGE SCALE GENOMIC DNA]</scope>
    <source>
        <strain evidence="3 4">CBS 125925</strain>
    </source>
</reference>
<gene>
    <name evidence="3" type="ORF">A9Z42_0081110</name>
</gene>
<feature type="domain" description="Myb-like DNA-binding" evidence="2">
    <location>
        <begin position="9"/>
        <end position="54"/>
    </location>
</feature>
<evidence type="ECO:0000313" key="3">
    <source>
        <dbReference type="EMBL" id="OTA07222.1"/>
    </source>
</evidence>
<proteinExistence type="predicted"/>
<accession>A0A2H2ZR61</accession>
<feature type="compositionally biased region" description="Basic and acidic residues" evidence="1">
    <location>
        <begin position="218"/>
        <end position="227"/>
    </location>
</feature>
<sequence>MSPNSDNAMARFLFAILKQKNLKDIDWNQVAADPVLLEPITNGHAARMRYSRFRATVTGHTPSKRGRLSDTSRVSKSKKGASTKKEKLIKQEPGSSSLAGYPQFSPESLASLASPYITDCNDFTKDCDDFTARFLTPCSDDMTQALSMPPSLDSIRHSGSLMFPPLDGNSDFMNHAAHGLHSTSQSAFDMAYDMSSYPGELASQGLSHTGGSQPLGDWDDRLNDQHF</sequence>
<name>A0A2H2ZR61_TRIPA</name>
<evidence type="ECO:0000256" key="1">
    <source>
        <dbReference type="SAM" id="MobiDB-lite"/>
    </source>
</evidence>
<dbReference type="OrthoDB" id="3944408at2759"/>
<dbReference type="Pfam" id="PF22980">
    <property type="entry name" value="Myb_DNA-bind_8"/>
    <property type="match status" value="1"/>
</dbReference>
<protein>
    <recommendedName>
        <fullName evidence="2">Myb-like DNA-binding domain-containing protein</fullName>
    </recommendedName>
</protein>
<dbReference type="EMBL" id="LFMI01000759">
    <property type="protein sequence ID" value="OTA07222.1"/>
    <property type="molecule type" value="Genomic_DNA"/>
</dbReference>
<keyword evidence="4" id="KW-1185">Reference proteome</keyword>
<evidence type="ECO:0000259" key="2">
    <source>
        <dbReference type="Pfam" id="PF22980"/>
    </source>
</evidence>
<feature type="region of interest" description="Disordered" evidence="1">
    <location>
        <begin position="203"/>
        <end position="227"/>
    </location>
</feature>
<dbReference type="AlphaFoldDB" id="A0A2H2ZR61"/>
<dbReference type="InterPro" id="IPR054505">
    <property type="entry name" value="Myb_DNA-bind_8"/>
</dbReference>
<feature type="region of interest" description="Disordered" evidence="1">
    <location>
        <begin position="58"/>
        <end position="101"/>
    </location>
</feature>
<dbReference type="Proteomes" id="UP000219286">
    <property type="component" value="Unassembled WGS sequence"/>
</dbReference>
<organism evidence="3 4">
    <name type="scientific">Trichoderma parareesei</name>
    <name type="common">Filamentous fungus</name>
    <dbReference type="NCBI Taxonomy" id="858221"/>
    <lineage>
        <taxon>Eukaryota</taxon>
        <taxon>Fungi</taxon>
        <taxon>Dikarya</taxon>
        <taxon>Ascomycota</taxon>
        <taxon>Pezizomycotina</taxon>
        <taxon>Sordariomycetes</taxon>
        <taxon>Hypocreomycetidae</taxon>
        <taxon>Hypocreales</taxon>
        <taxon>Hypocreaceae</taxon>
        <taxon>Trichoderma</taxon>
    </lineage>
</organism>
<evidence type="ECO:0000313" key="4">
    <source>
        <dbReference type="Proteomes" id="UP000219286"/>
    </source>
</evidence>
<comment type="caution">
    <text evidence="3">The sequence shown here is derived from an EMBL/GenBank/DDBJ whole genome shotgun (WGS) entry which is preliminary data.</text>
</comment>